<evidence type="ECO:0000313" key="1">
    <source>
        <dbReference type="EMBL" id="CAD7644130.1"/>
    </source>
</evidence>
<reference evidence="1" key="1">
    <citation type="submission" date="2020-11" db="EMBL/GenBank/DDBJ databases">
        <authorList>
            <person name="Tran Van P."/>
        </authorList>
    </citation>
    <scope>NUCLEOTIDE SEQUENCE</scope>
</reference>
<dbReference type="EMBL" id="CAJPIZ010030737">
    <property type="protein sequence ID" value="CAG2119969.1"/>
    <property type="molecule type" value="Genomic_DNA"/>
</dbReference>
<organism evidence="1">
    <name type="scientific">Medioppia subpectinata</name>
    <dbReference type="NCBI Taxonomy" id="1979941"/>
    <lineage>
        <taxon>Eukaryota</taxon>
        <taxon>Metazoa</taxon>
        <taxon>Ecdysozoa</taxon>
        <taxon>Arthropoda</taxon>
        <taxon>Chelicerata</taxon>
        <taxon>Arachnida</taxon>
        <taxon>Acari</taxon>
        <taxon>Acariformes</taxon>
        <taxon>Sarcoptiformes</taxon>
        <taxon>Oribatida</taxon>
        <taxon>Brachypylina</taxon>
        <taxon>Oppioidea</taxon>
        <taxon>Oppiidae</taxon>
        <taxon>Medioppia</taxon>
    </lineage>
</organism>
<proteinExistence type="predicted"/>
<evidence type="ECO:0000313" key="2">
    <source>
        <dbReference type="Proteomes" id="UP000759131"/>
    </source>
</evidence>
<dbReference type="OrthoDB" id="6504538at2759"/>
<dbReference type="AlphaFoldDB" id="A0A7R9QFY5"/>
<dbReference type="Proteomes" id="UP000759131">
    <property type="component" value="Unassembled WGS sequence"/>
</dbReference>
<accession>A0A7R9QFY5</accession>
<dbReference type="EMBL" id="OC885312">
    <property type="protein sequence ID" value="CAD7644130.1"/>
    <property type="molecule type" value="Genomic_DNA"/>
</dbReference>
<evidence type="ECO:0008006" key="3">
    <source>
        <dbReference type="Google" id="ProtNLM"/>
    </source>
</evidence>
<feature type="non-terminal residue" evidence="1">
    <location>
        <position position="1"/>
    </location>
</feature>
<keyword evidence="2" id="KW-1185">Reference proteome</keyword>
<name>A0A7R9QFY5_9ACAR</name>
<protein>
    <recommendedName>
        <fullName evidence="3">VWFC domain-containing protein</fullName>
    </recommendedName>
</protein>
<gene>
    <name evidence="1" type="ORF">OSB1V03_LOCUS19916</name>
</gene>
<sequence>VGAKPYSRVCRYGGRLYQLGWQVPIAGEPCAQCQCDEHWDDNNPLDSLSCGRVDCEPDLQIKLKAGCRPLYSSHECCPVDYYCGPQCVFNGTRYPLDTKLYLSHTSGDGTCDECRCSAPPHFTCVNSVCTARIGHKLLQLKSIR</sequence>